<sequence>NVYYIKCECRLKFEEEYMQIKANIPPNFHNMSLSILDTEFRTQNQAELRKLDGYGRKLSWAVKTGAGLYLCGKNSVGKSFLGVAILKKALNEGYSVHFTLLEELITNAIHYSKHPQLYSDFIQFIKTVDFLMVDEVDKMDSDRPASILSLFTFLLKERYNAKKPLIVTANMEKVKFLDADFINGGRAIFDEKLISIYLQGDHRTKILKDLEDEVNNGG</sequence>
<evidence type="ECO:0000259" key="1">
    <source>
        <dbReference type="Pfam" id="PF01695"/>
    </source>
</evidence>
<feature type="non-terminal residue" evidence="2">
    <location>
        <position position="1"/>
    </location>
</feature>
<evidence type="ECO:0000313" key="2">
    <source>
        <dbReference type="EMBL" id="GAF79160.1"/>
    </source>
</evidence>
<dbReference type="Pfam" id="PF01695">
    <property type="entry name" value="IstB_IS21"/>
    <property type="match status" value="1"/>
</dbReference>
<reference evidence="2" key="1">
    <citation type="journal article" date="2014" name="Front. Microbiol.">
        <title>High frequency of phylogenetically diverse reductive dehalogenase-homologous genes in deep subseafloor sedimentary metagenomes.</title>
        <authorList>
            <person name="Kawai M."/>
            <person name="Futagami T."/>
            <person name="Toyoda A."/>
            <person name="Takaki Y."/>
            <person name="Nishi S."/>
            <person name="Hori S."/>
            <person name="Arai W."/>
            <person name="Tsubouchi T."/>
            <person name="Morono Y."/>
            <person name="Uchiyama I."/>
            <person name="Ito T."/>
            <person name="Fujiyama A."/>
            <person name="Inagaki F."/>
            <person name="Takami H."/>
        </authorList>
    </citation>
    <scope>NUCLEOTIDE SEQUENCE</scope>
    <source>
        <strain evidence="2">Expedition CK06-06</strain>
    </source>
</reference>
<dbReference type="SUPFAM" id="SSF52540">
    <property type="entry name" value="P-loop containing nucleoside triphosphate hydrolases"/>
    <property type="match status" value="1"/>
</dbReference>
<dbReference type="EMBL" id="BARS01009758">
    <property type="protein sequence ID" value="GAF79160.1"/>
    <property type="molecule type" value="Genomic_DNA"/>
</dbReference>
<proteinExistence type="predicted"/>
<dbReference type="InterPro" id="IPR027417">
    <property type="entry name" value="P-loop_NTPase"/>
</dbReference>
<comment type="caution">
    <text evidence="2">The sequence shown here is derived from an EMBL/GenBank/DDBJ whole genome shotgun (WGS) entry which is preliminary data.</text>
</comment>
<dbReference type="Gene3D" id="3.40.50.300">
    <property type="entry name" value="P-loop containing nucleotide triphosphate hydrolases"/>
    <property type="match status" value="1"/>
</dbReference>
<name>X0TSP1_9ZZZZ</name>
<feature type="domain" description="IstB-like ATP-binding" evidence="1">
    <location>
        <begin position="34"/>
        <end position="171"/>
    </location>
</feature>
<organism evidence="2">
    <name type="scientific">marine sediment metagenome</name>
    <dbReference type="NCBI Taxonomy" id="412755"/>
    <lineage>
        <taxon>unclassified sequences</taxon>
        <taxon>metagenomes</taxon>
        <taxon>ecological metagenomes</taxon>
    </lineage>
</organism>
<dbReference type="GO" id="GO:0005524">
    <property type="term" value="F:ATP binding"/>
    <property type="evidence" value="ECO:0007669"/>
    <property type="project" value="InterPro"/>
</dbReference>
<protein>
    <recommendedName>
        <fullName evidence="1">IstB-like ATP-binding domain-containing protein</fullName>
    </recommendedName>
</protein>
<accession>X0TSP1</accession>
<dbReference type="AlphaFoldDB" id="X0TSP1"/>
<gene>
    <name evidence="2" type="ORF">S01H1_18273</name>
</gene>
<dbReference type="InterPro" id="IPR002611">
    <property type="entry name" value="IstB_ATP-bd"/>
</dbReference>